<dbReference type="EMBL" id="JBHSBC010000003">
    <property type="protein sequence ID" value="MFC3979451.1"/>
    <property type="molecule type" value="Genomic_DNA"/>
</dbReference>
<evidence type="ECO:0000313" key="3">
    <source>
        <dbReference type="Proteomes" id="UP001595698"/>
    </source>
</evidence>
<dbReference type="Gene3D" id="3.40.50.1820">
    <property type="entry name" value="alpha/beta hydrolase"/>
    <property type="match status" value="1"/>
</dbReference>
<comment type="caution">
    <text evidence="2">The sequence shown here is derived from an EMBL/GenBank/DDBJ whole genome shotgun (WGS) entry which is preliminary data.</text>
</comment>
<feature type="domain" description="Serine aminopeptidase S33" evidence="1">
    <location>
        <begin position="63"/>
        <end position="299"/>
    </location>
</feature>
<reference evidence="3" key="1">
    <citation type="journal article" date="2019" name="Int. J. Syst. Evol. Microbiol.">
        <title>The Global Catalogue of Microorganisms (GCM) 10K type strain sequencing project: providing services to taxonomists for standard genome sequencing and annotation.</title>
        <authorList>
            <consortium name="The Broad Institute Genomics Platform"/>
            <consortium name="The Broad Institute Genome Sequencing Center for Infectious Disease"/>
            <person name="Wu L."/>
            <person name="Ma J."/>
        </authorList>
    </citation>
    <scope>NUCLEOTIDE SEQUENCE [LARGE SCALE GENOMIC DNA]</scope>
    <source>
        <strain evidence="3">TBRC 7912</strain>
    </source>
</reference>
<dbReference type="Proteomes" id="UP001595698">
    <property type="component" value="Unassembled WGS sequence"/>
</dbReference>
<dbReference type="InterPro" id="IPR029058">
    <property type="entry name" value="AB_hydrolase_fold"/>
</dbReference>
<keyword evidence="2" id="KW-0378">Hydrolase</keyword>
<proteinExistence type="predicted"/>
<dbReference type="EC" id="3.4.-.-" evidence="2"/>
<protein>
    <submittedName>
        <fullName evidence="2">Alpha/beta hydrolase family protein</fullName>
        <ecNumber evidence="2">3.4.-.-</ecNumber>
    </submittedName>
</protein>
<dbReference type="Pfam" id="PF12146">
    <property type="entry name" value="Hydrolase_4"/>
    <property type="match status" value="1"/>
</dbReference>
<dbReference type="InterPro" id="IPR053145">
    <property type="entry name" value="AB_hydrolase_Est10"/>
</dbReference>
<sequence>MKARKRVGPLWIALACVLVLVAGAGAWIVVQNDFAVREVRVTIPGPKQPLKAVLALPTEGKGPRGLVVLAHGDGVADASRDGFYRPIWEAFARAGYASLSWNKPGVDGAPGNWLHQSMSDRSAEVDAALDWAKRRPEIDPNRLGVWGISQGGWVLPKVAGDRTDLRFMILVGAAVNWLRQGEYNLRTELQDQGAPDDRLGAELRRRAAQIRLLEEGAGYDEYLASRLDDPPMSKDRWRFVLRNFRADVTDQLPRVRTPTLLVLGDHDRNVDVKETEAAYRAGVPQGLLTVETLRGGSHSAARYELDTPGSVRGLITYVAAPRSLYVPGYLDSLTDFVKKHGR</sequence>
<dbReference type="PANTHER" id="PTHR43265">
    <property type="entry name" value="ESTERASE ESTD"/>
    <property type="match status" value="1"/>
</dbReference>
<dbReference type="RefSeq" id="WP_386188197.1">
    <property type="nucleotide sequence ID" value="NZ_JBHSBC010000003.1"/>
</dbReference>
<dbReference type="SUPFAM" id="SSF53474">
    <property type="entry name" value="alpha/beta-Hydrolases"/>
    <property type="match status" value="1"/>
</dbReference>
<accession>A0ABV8EUV9</accession>
<keyword evidence="3" id="KW-1185">Reference proteome</keyword>
<name>A0ABV8EUV9_9ACTN</name>
<organism evidence="2 3">
    <name type="scientific">Streptosporangium jomthongense</name>
    <dbReference type="NCBI Taxonomy" id="1193683"/>
    <lineage>
        <taxon>Bacteria</taxon>
        <taxon>Bacillati</taxon>
        <taxon>Actinomycetota</taxon>
        <taxon>Actinomycetes</taxon>
        <taxon>Streptosporangiales</taxon>
        <taxon>Streptosporangiaceae</taxon>
        <taxon>Streptosporangium</taxon>
    </lineage>
</organism>
<evidence type="ECO:0000259" key="1">
    <source>
        <dbReference type="Pfam" id="PF12146"/>
    </source>
</evidence>
<gene>
    <name evidence="2" type="ORF">ACFOYY_04920</name>
</gene>
<dbReference type="GO" id="GO:0016787">
    <property type="term" value="F:hydrolase activity"/>
    <property type="evidence" value="ECO:0007669"/>
    <property type="project" value="UniProtKB-KW"/>
</dbReference>
<dbReference type="InterPro" id="IPR022742">
    <property type="entry name" value="Hydrolase_4"/>
</dbReference>
<evidence type="ECO:0000313" key="2">
    <source>
        <dbReference type="EMBL" id="MFC3979451.1"/>
    </source>
</evidence>
<dbReference type="PANTHER" id="PTHR43265:SF1">
    <property type="entry name" value="ESTERASE ESTD"/>
    <property type="match status" value="1"/>
</dbReference>